<gene>
    <name evidence="1" type="ORF">L211DRAFT_844673</name>
</gene>
<dbReference type="AlphaFoldDB" id="A0A3N4M892"/>
<organism evidence="1 2">
    <name type="scientific">Terfezia boudieri ATCC MYA-4762</name>
    <dbReference type="NCBI Taxonomy" id="1051890"/>
    <lineage>
        <taxon>Eukaryota</taxon>
        <taxon>Fungi</taxon>
        <taxon>Dikarya</taxon>
        <taxon>Ascomycota</taxon>
        <taxon>Pezizomycotina</taxon>
        <taxon>Pezizomycetes</taxon>
        <taxon>Pezizales</taxon>
        <taxon>Pezizaceae</taxon>
        <taxon>Terfezia</taxon>
    </lineage>
</organism>
<dbReference type="InParanoid" id="A0A3N4M892"/>
<accession>A0A3N4M892</accession>
<evidence type="ECO:0000313" key="2">
    <source>
        <dbReference type="Proteomes" id="UP000267821"/>
    </source>
</evidence>
<name>A0A3N4M892_9PEZI</name>
<reference evidence="1 2" key="1">
    <citation type="journal article" date="2018" name="Nat. Ecol. Evol.">
        <title>Pezizomycetes genomes reveal the molecular basis of ectomycorrhizal truffle lifestyle.</title>
        <authorList>
            <person name="Murat C."/>
            <person name="Payen T."/>
            <person name="Noel B."/>
            <person name="Kuo A."/>
            <person name="Morin E."/>
            <person name="Chen J."/>
            <person name="Kohler A."/>
            <person name="Krizsan K."/>
            <person name="Balestrini R."/>
            <person name="Da Silva C."/>
            <person name="Montanini B."/>
            <person name="Hainaut M."/>
            <person name="Levati E."/>
            <person name="Barry K.W."/>
            <person name="Belfiori B."/>
            <person name="Cichocki N."/>
            <person name="Clum A."/>
            <person name="Dockter R.B."/>
            <person name="Fauchery L."/>
            <person name="Guy J."/>
            <person name="Iotti M."/>
            <person name="Le Tacon F."/>
            <person name="Lindquist E.A."/>
            <person name="Lipzen A."/>
            <person name="Malagnac F."/>
            <person name="Mello A."/>
            <person name="Molinier V."/>
            <person name="Miyauchi S."/>
            <person name="Poulain J."/>
            <person name="Riccioni C."/>
            <person name="Rubini A."/>
            <person name="Sitrit Y."/>
            <person name="Splivallo R."/>
            <person name="Traeger S."/>
            <person name="Wang M."/>
            <person name="Zifcakova L."/>
            <person name="Wipf D."/>
            <person name="Zambonelli A."/>
            <person name="Paolocci F."/>
            <person name="Nowrousian M."/>
            <person name="Ottonello S."/>
            <person name="Baldrian P."/>
            <person name="Spatafora J.W."/>
            <person name="Henrissat B."/>
            <person name="Nagy L.G."/>
            <person name="Aury J.M."/>
            <person name="Wincker P."/>
            <person name="Grigoriev I.V."/>
            <person name="Bonfante P."/>
            <person name="Martin F.M."/>
        </authorList>
    </citation>
    <scope>NUCLEOTIDE SEQUENCE [LARGE SCALE GENOMIC DNA]</scope>
    <source>
        <strain evidence="1 2">ATCC MYA-4762</strain>
    </source>
</reference>
<dbReference type="EMBL" id="ML121527">
    <property type="protein sequence ID" value="RPB29739.1"/>
    <property type="molecule type" value="Genomic_DNA"/>
</dbReference>
<keyword evidence="2" id="KW-1185">Reference proteome</keyword>
<proteinExistence type="predicted"/>
<sequence length="270" mass="29433">MHLNPRLAFSLYATGIQEQAILSHSVCTKTRLGHIMKLKKFKESEKKRIIRDDGVAIVIACKSSTNVSYTTCKAFSPYAQLIKVGLKFANSFHSIADSDWTVYQILPIDALLLQLSPSDTAGTHWLVEREPSCISIEYCGSRGDNVPRGRAAMYNASTLEDLKNSGSCNWGEKVRRGAAIALVESGRPEEKFLTIGGMLCLIIVCDVAIMSSSRIAGSGGLDLDITCTHPFLFLSYRIGPEVSGFHKSPHPGLGNSDNLNPNSLLHVAYA</sequence>
<dbReference type="Proteomes" id="UP000267821">
    <property type="component" value="Unassembled WGS sequence"/>
</dbReference>
<protein>
    <submittedName>
        <fullName evidence="1">Uncharacterized protein</fullName>
    </submittedName>
</protein>
<evidence type="ECO:0000313" key="1">
    <source>
        <dbReference type="EMBL" id="RPB29739.1"/>
    </source>
</evidence>